<comment type="caution">
    <text evidence="2">The sequence shown here is derived from an EMBL/GenBank/DDBJ whole genome shotgun (WGS) entry which is preliminary data.</text>
</comment>
<dbReference type="PANTHER" id="PTHR47619">
    <property type="entry name" value="METALLO-HYDROLASE YYCJ-RELATED"/>
    <property type="match status" value="1"/>
</dbReference>
<dbReference type="RefSeq" id="WP_127724242.1">
    <property type="nucleotide sequence ID" value="NZ_RLIH01000005.1"/>
</dbReference>
<protein>
    <submittedName>
        <fullName evidence="2">MBL fold metallo-hydrolase</fullName>
    </submittedName>
</protein>
<dbReference type="InterPro" id="IPR036866">
    <property type="entry name" value="RibonucZ/Hydroxyglut_hydro"/>
</dbReference>
<dbReference type="GO" id="GO:0016787">
    <property type="term" value="F:hydrolase activity"/>
    <property type="evidence" value="ECO:0007669"/>
    <property type="project" value="UniProtKB-KW"/>
</dbReference>
<dbReference type="PANTHER" id="PTHR47619:SF1">
    <property type="entry name" value="EXODEOXYRIBONUCLEASE WALJ"/>
    <property type="match status" value="1"/>
</dbReference>
<dbReference type="AlphaFoldDB" id="A0A437S7E6"/>
<dbReference type="InterPro" id="IPR052533">
    <property type="entry name" value="WalJ/YycJ-like"/>
</dbReference>
<proteinExistence type="predicted"/>
<keyword evidence="3" id="KW-1185">Reference proteome</keyword>
<dbReference type="EMBL" id="RLIH01000005">
    <property type="protein sequence ID" value="RVU54858.1"/>
    <property type="molecule type" value="Genomic_DNA"/>
</dbReference>
<keyword evidence="2" id="KW-0378">Hydrolase</keyword>
<organism evidence="2 3">
    <name type="scientific">Anaerosphaera multitolerans</name>
    <dbReference type="NCBI Taxonomy" id="2487351"/>
    <lineage>
        <taxon>Bacteria</taxon>
        <taxon>Bacillati</taxon>
        <taxon>Bacillota</taxon>
        <taxon>Tissierellia</taxon>
        <taxon>Tissierellales</taxon>
        <taxon>Peptoniphilaceae</taxon>
        <taxon>Anaerosphaera</taxon>
    </lineage>
</organism>
<dbReference type="InterPro" id="IPR001279">
    <property type="entry name" value="Metallo-B-lactamas"/>
</dbReference>
<dbReference type="Gene3D" id="3.60.15.10">
    <property type="entry name" value="Ribonuclease Z/Hydroxyacylglutathione hydrolase-like"/>
    <property type="match status" value="1"/>
</dbReference>
<evidence type="ECO:0000313" key="3">
    <source>
        <dbReference type="Proteomes" id="UP000288812"/>
    </source>
</evidence>
<sequence length="243" mass="27797">MKIEVLSSGSKGNCYKVSDGETALLIECGITINEIKKKLSFDFSDIEGCLVTHEHIDHAKAVKDLMKLGIDCYMTAGTAEALNISGHNVKIFRGHWEDPRMNCTQQVNYTTKRVGNYFIKPFQVVHDAYEPCGFLIDSVKSGETLLFITDTMYSKYQFKVIDYIMLEVNYVKEVINDNRLHPGLRKRIKENHMSLETALTFLKSCDLSRTKEIYIMHLSDNNSDEKFIKEEIQKATGKPVYIC</sequence>
<feature type="domain" description="Metallo-beta-lactamase" evidence="1">
    <location>
        <begin position="41"/>
        <end position="210"/>
    </location>
</feature>
<gene>
    <name evidence="2" type="ORF">EF514_04530</name>
</gene>
<dbReference type="SUPFAM" id="SSF56281">
    <property type="entry name" value="Metallo-hydrolase/oxidoreductase"/>
    <property type="match status" value="1"/>
</dbReference>
<dbReference type="Pfam" id="PF12706">
    <property type="entry name" value="Lactamase_B_2"/>
    <property type="match status" value="1"/>
</dbReference>
<evidence type="ECO:0000313" key="2">
    <source>
        <dbReference type="EMBL" id="RVU54858.1"/>
    </source>
</evidence>
<accession>A0A437S7E6</accession>
<reference evidence="2 3" key="1">
    <citation type="submission" date="2018-11" db="EMBL/GenBank/DDBJ databases">
        <title>Genome sequencing and assembly of Anaerosphaera sp. nov., GS7-6-2.</title>
        <authorList>
            <person name="Rettenmaier R."/>
            <person name="Liebl W."/>
            <person name="Zverlov V."/>
        </authorList>
    </citation>
    <scope>NUCLEOTIDE SEQUENCE [LARGE SCALE GENOMIC DNA]</scope>
    <source>
        <strain evidence="2 3">GS7-6-2</strain>
    </source>
</reference>
<dbReference type="OrthoDB" id="1846420at2"/>
<evidence type="ECO:0000259" key="1">
    <source>
        <dbReference type="Pfam" id="PF12706"/>
    </source>
</evidence>
<dbReference type="Proteomes" id="UP000288812">
    <property type="component" value="Unassembled WGS sequence"/>
</dbReference>
<name>A0A437S7E6_9FIRM</name>